<reference evidence="11" key="1">
    <citation type="journal article" date="2019" name="Int. J. Syst. Evol. Microbiol.">
        <title>The Global Catalogue of Microorganisms (GCM) 10K type strain sequencing project: providing services to taxonomists for standard genome sequencing and annotation.</title>
        <authorList>
            <consortium name="The Broad Institute Genomics Platform"/>
            <consortium name="The Broad Institute Genome Sequencing Center for Infectious Disease"/>
            <person name="Wu L."/>
            <person name="Ma J."/>
        </authorList>
    </citation>
    <scope>NUCLEOTIDE SEQUENCE [LARGE SCALE GENOMIC DNA]</scope>
    <source>
        <strain evidence="11">JCM 17130</strain>
    </source>
</reference>
<comment type="subcellular location">
    <subcellularLocation>
        <location evidence="1 5">Cytoplasm</location>
    </subcellularLocation>
</comment>
<protein>
    <recommendedName>
        <fullName evidence="3 5">Regulatory protein RecX</fullName>
    </recommendedName>
</protein>
<gene>
    <name evidence="5" type="primary">recX</name>
    <name evidence="10" type="ORF">ACFPME_02885</name>
</gene>
<dbReference type="InterPro" id="IPR053926">
    <property type="entry name" value="RecX_HTH_1st"/>
</dbReference>
<evidence type="ECO:0000256" key="4">
    <source>
        <dbReference type="ARBA" id="ARBA00022490"/>
    </source>
</evidence>
<comment type="caution">
    <text evidence="10">The sequence shown here is derived from an EMBL/GenBank/DDBJ whole genome shotgun (WGS) entry which is preliminary data.</text>
</comment>
<evidence type="ECO:0000256" key="2">
    <source>
        <dbReference type="ARBA" id="ARBA00009695"/>
    </source>
</evidence>
<feature type="domain" description="RecX second three-helical" evidence="7">
    <location>
        <begin position="81"/>
        <end position="121"/>
    </location>
</feature>
<evidence type="ECO:0000313" key="10">
    <source>
        <dbReference type="EMBL" id="MFC5435483.1"/>
    </source>
</evidence>
<name>A0ABW0JHB4_9GAMM</name>
<feature type="region of interest" description="Disordered" evidence="6">
    <location>
        <begin position="14"/>
        <end position="33"/>
    </location>
</feature>
<comment type="similarity">
    <text evidence="2 5">Belongs to the RecX family.</text>
</comment>
<feature type="domain" description="RecX first three-helical" evidence="9">
    <location>
        <begin position="35"/>
        <end position="74"/>
    </location>
</feature>
<evidence type="ECO:0000313" key="11">
    <source>
        <dbReference type="Proteomes" id="UP001596013"/>
    </source>
</evidence>
<dbReference type="HAMAP" id="MF_01114">
    <property type="entry name" value="RecX"/>
    <property type="match status" value="1"/>
</dbReference>
<evidence type="ECO:0000256" key="6">
    <source>
        <dbReference type="SAM" id="MobiDB-lite"/>
    </source>
</evidence>
<evidence type="ECO:0000256" key="1">
    <source>
        <dbReference type="ARBA" id="ARBA00004496"/>
    </source>
</evidence>
<dbReference type="RefSeq" id="WP_377301826.1">
    <property type="nucleotide sequence ID" value="NZ_JBHSMK010000002.1"/>
</dbReference>
<comment type="function">
    <text evidence="5">Modulates RecA activity.</text>
</comment>
<keyword evidence="11" id="KW-1185">Reference proteome</keyword>
<evidence type="ECO:0000256" key="5">
    <source>
        <dbReference type="HAMAP-Rule" id="MF_01114"/>
    </source>
</evidence>
<dbReference type="EMBL" id="JBHSMK010000002">
    <property type="protein sequence ID" value="MFC5435483.1"/>
    <property type="molecule type" value="Genomic_DNA"/>
</dbReference>
<evidence type="ECO:0000256" key="3">
    <source>
        <dbReference type="ARBA" id="ARBA00018111"/>
    </source>
</evidence>
<feature type="domain" description="RecX third three-helical" evidence="8">
    <location>
        <begin position="132"/>
        <end position="171"/>
    </location>
</feature>
<dbReference type="InterPro" id="IPR053925">
    <property type="entry name" value="RecX_HTH_3rd"/>
</dbReference>
<dbReference type="Pfam" id="PF21981">
    <property type="entry name" value="RecX_HTH3"/>
    <property type="match status" value="1"/>
</dbReference>
<feature type="compositionally biased region" description="Basic and acidic residues" evidence="6">
    <location>
        <begin position="18"/>
        <end position="28"/>
    </location>
</feature>
<evidence type="ECO:0000259" key="8">
    <source>
        <dbReference type="Pfam" id="PF21981"/>
    </source>
</evidence>
<dbReference type="Pfam" id="PF21982">
    <property type="entry name" value="RecX_HTH1"/>
    <property type="match status" value="1"/>
</dbReference>
<sequence length="184" mass="20696">MARLARAMSVRMFMKRPPGKDHPGEGHPAKPKRSAYDKALGLLARREHSRRELKTKLRQGGYEGEETAAAIDRLGEQRYQDDDRFAEVLLRSRIAQGYGPVRLRMELKTHGLSDARIRELLDAAEVDWNISAAAQLRRRYGGGGTTDPAERARRAQFLLRRGFAAATVRNVAHADVDEADDDAY</sequence>
<organism evidence="10 11">
    <name type="scientific">Rhodanobacter umsongensis</name>
    <dbReference type="NCBI Taxonomy" id="633153"/>
    <lineage>
        <taxon>Bacteria</taxon>
        <taxon>Pseudomonadati</taxon>
        <taxon>Pseudomonadota</taxon>
        <taxon>Gammaproteobacteria</taxon>
        <taxon>Lysobacterales</taxon>
        <taxon>Rhodanobacteraceae</taxon>
        <taxon>Rhodanobacter</taxon>
    </lineage>
</organism>
<keyword evidence="4 5" id="KW-0963">Cytoplasm</keyword>
<proteinExistence type="inferred from homology"/>
<dbReference type="Proteomes" id="UP001596013">
    <property type="component" value="Unassembled WGS sequence"/>
</dbReference>
<dbReference type="PANTHER" id="PTHR33602">
    <property type="entry name" value="REGULATORY PROTEIN RECX FAMILY PROTEIN"/>
    <property type="match status" value="1"/>
</dbReference>
<dbReference type="InterPro" id="IPR053924">
    <property type="entry name" value="RecX_HTH_2nd"/>
</dbReference>
<dbReference type="Pfam" id="PF02631">
    <property type="entry name" value="RecX_HTH2"/>
    <property type="match status" value="1"/>
</dbReference>
<dbReference type="InterPro" id="IPR003783">
    <property type="entry name" value="Regulatory_RecX"/>
</dbReference>
<dbReference type="PANTHER" id="PTHR33602:SF1">
    <property type="entry name" value="REGULATORY PROTEIN RECX FAMILY PROTEIN"/>
    <property type="match status" value="1"/>
</dbReference>
<evidence type="ECO:0000259" key="7">
    <source>
        <dbReference type="Pfam" id="PF02631"/>
    </source>
</evidence>
<dbReference type="Gene3D" id="1.10.10.10">
    <property type="entry name" value="Winged helix-like DNA-binding domain superfamily/Winged helix DNA-binding domain"/>
    <property type="match status" value="3"/>
</dbReference>
<accession>A0ABW0JHB4</accession>
<dbReference type="InterPro" id="IPR036388">
    <property type="entry name" value="WH-like_DNA-bd_sf"/>
</dbReference>
<evidence type="ECO:0000259" key="9">
    <source>
        <dbReference type="Pfam" id="PF21982"/>
    </source>
</evidence>